<proteinExistence type="predicted"/>
<dbReference type="InterPro" id="IPR000866">
    <property type="entry name" value="AhpC/TSA"/>
</dbReference>
<sequence length="190" mass="21572">MKKTIVILMLLGLVIWGVYDINKNNIKPLNHAETEQSGTEEMESNETVGLEKGNIAPDFTLPTLEGENLKLSDYRGKKVILNMWATWCPPCIAEMPHLQSFYKDHKTEGVAVFAINLTQAEKNRKDIPGFIADYELTFPVVLDEKSQVADLYQVTTIPTTYILDSKGRIEQKIVGPMTYDMMDEIMKQVE</sequence>
<dbReference type="InterPro" id="IPR036249">
    <property type="entry name" value="Thioredoxin-like_sf"/>
</dbReference>
<dbReference type="SUPFAM" id="SSF52833">
    <property type="entry name" value="Thioredoxin-like"/>
    <property type="match status" value="1"/>
</dbReference>
<organism evidence="3 4">
    <name type="scientific">Paenibacillus nasutitermitis</name>
    <dbReference type="NCBI Taxonomy" id="1652958"/>
    <lineage>
        <taxon>Bacteria</taxon>
        <taxon>Bacillati</taxon>
        <taxon>Bacillota</taxon>
        <taxon>Bacilli</taxon>
        <taxon>Bacillales</taxon>
        <taxon>Paenibacillaceae</taxon>
        <taxon>Paenibacillus</taxon>
    </lineage>
</organism>
<dbReference type="GO" id="GO:0016491">
    <property type="term" value="F:oxidoreductase activity"/>
    <property type="evidence" value="ECO:0007669"/>
    <property type="project" value="InterPro"/>
</dbReference>
<dbReference type="InterPro" id="IPR013766">
    <property type="entry name" value="Thioredoxin_domain"/>
</dbReference>
<dbReference type="AlphaFoldDB" id="A0A917DZJ7"/>
<dbReference type="PROSITE" id="PS51352">
    <property type="entry name" value="THIOREDOXIN_2"/>
    <property type="match status" value="1"/>
</dbReference>
<dbReference type="EMBL" id="BMHP01000003">
    <property type="protein sequence ID" value="GGD83724.1"/>
    <property type="molecule type" value="Genomic_DNA"/>
</dbReference>
<dbReference type="GO" id="GO:0016209">
    <property type="term" value="F:antioxidant activity"/>
    <property type="evidence" value="ECO:0007669"/>
    <property type="project" value="InterPro"/>
</dbReference>
<dbReference type="Proteomes" id="UP000612456">
    <property type="component" value="Unassembled WGS sequence"/>
</dbReference>
<dbReference type="InterPro" id="IPR050553">
    <property type="entry name" value="Thioredoxin_ResA/DsbE_sf"/>
</dbReference>
<evidence type="ECO:0000313" key="3">
    <source>
        <dbReference type="EMBL" id="GGD83724.1"/>
    </source>
</evidence>
<reference evidence="3" key="1">
    <citation type="journal article" date="2014" name="Int. J. Syst. Evol. Microbiol.">
        <title>Complete genome sequence of Corynebacterium casei LMG S-19264T (=DSM 44701T), isolated from a smear-ripened cheese.</title>
        <authorList>
            <consortium name="US DOE Joint Genome Institute (JGI-PGF)"/>
            <person name="Walter F."/>
            <person name="Albersmeier A."/>
            <person name="Kalinowski J."/>
            <person name="Ruckert C."/>
        </authorList>
    </citation>
    <scope>NUCLEOTIDE SEQUENCE</scope>
    <source>
        <strain evidence="3">CGMCC 1.15178</strain>
    </source>
</reference>
<dbReference type="PANTHER" id="PTHR42852">
    <property type="entry name" value="THIOL:DISULFIDE INTERCHANGE PROTEIN DSBE"/>
    <property type="match status" value="1"/>
</dbReference>
<reference evidence="3" key="2">
    <citation type="submission" date="2020-09" db="EMBL/GenBank/DDBJ databases">
        <authorList>
            <person name="Sun Q."/>
            <person name="Zhou Y."/>
        </authorList>
    </citation>
    <scope>NUCLEOTIDE SEQUENCE</scope>
    <source>
        <strain evidence="3">CGMCC 1.15178</strain>
    </source>
</reference>
<dbReference type="Pfam" id="PF00578">
    <property type="entry name" value="AhpC-TSA"/>
    <property type="match status" value="1"/>
</dbReference>
<dbReference type="PANTHER" id="PTHR42852:SF17">
    <property type="entry name" value="THIOREDOXIN-LIKE PROTEIN HI_1115"/>
    <property type="match status" value="1"/>
</dbReference>
<gene>
    <name evidence="3" type="ORF">GCM10010911_47390</name>
</gene>
<dbReference type="Gene3D" id="3.40.30.10">
    <property type="entry name" value="Glutaredoxin"/>
    <property type="match status" value="1"/>
</dbReference>
<feature type="domain" description="Thioredoxin" evidence="2">
    <location>
        <begin position="50"/>
        <end position="190"/>
    </location>
</feature>
<evidence type="ECO:0000259" key="2">
    <source>
        <dbReference type="PROSITE" id="PS51352"/>
    </source>
</evidence>
<dbReference type="CDD" id="cd02966">
    <property type="entry name" value="TlpA_like_family"/>
    <property type="match status" value="1"/>
</dbReference>
<dbReference type="RefSeq" id="WP_188995556.1">
    <property type="nucleotide sequence ID" value="NZ_BMHP01000003.1"/>
</dbReference>
<accession>A0A917DZJ7</accession>
<evidence type="ECO:0000256" key="1">
    <source>
        <dbReference type="ARBA" id="ARBA00023157"/>
    </source>
</evidence>
<evidence type="ECO:0000313" key="4">
    <source>
        <dbReference type="Proteomes" id="UP000612456"/>
    </source>
</evidence>
<keyword evidence="4" id="KW-1185">Reference proteome</keyword>
<comment type="caution">
    <text evidence="3">The sequence shown here is derived from an EMBL/GenBank/DDBJ whole genome shotgun (WGS) entry which is preliminary data.</text>
</comment>
<keyword evidence="1" id="KW-1015">Disulfide bond</keyword>
<name>A0A917DZJ7_9BACL</name>
<protein>
    <submittedName>
        <fullName evidence="3">Thiol:disulfide interchange protein tlpA</fullName>
    </submittedName>
</protein>